<dbReference type="Gene3D" id="1.50.10.10">
    <property type="match status" value="1"/>
</dbReference>
<dbReference type="GO" id="GO:0005975">
    <property type="term" value="P:carbohydrate metabolic process"/>
    <property type="evidence" value="ECO:0007669"/>
    <property type="project" value="InterPro"/>
</dbReference>
<organism evidence="3 4">
    <name type="scientific">Paenibacillus taihuensis</name>
    <dbReference type="NCBI Taxonomy" id="1156355"/>
    <lineage>
        <taxon>Bacteria</taxon>
        <taxon>Bacillati</taxon>
        <taxon>Bacillota</taxon>
        <taxon>Bacilli</taxon>
        <taxon>Bacillales</taxon>
        <taxon>Paenibacillaceae</taxon>
        <taxon>Paenibacillus</taxon>
    </lineage>
</organism>
<reference evidence="3 4" key="1">
    <citation type="submission" date="2018-08" db="EMBL/GenBank/DDBJ databases">
        <title>Genomic Encyclopedia of Type Strains, Phase III (KMG-III): the genomes of soil and plant-associated and newly described type strains.</title>
        <authorList>
            <person name="Whitman W."/>
        </authorList>
    </citation>
    <scope>NUCLEOTIDE SEQUENCE [LARGE SCALE GENOMIC DNA]</scope>
    <source>
        <strain evidence="3 4">CGMCC 1.10966</strain>
    </source>
</reference>
<proteinExistence type="predicted"/>
<gene>
    <name evidence="3" type="ORF">A8990_12927</name>
</gene>
<feature type="domain" description="Glycosyl-hydrolase family 116 N-terminal" evidence="2">
    <location>
        <begin position="15"/>
        <end position="347"/>
    </location>
</feature>
<dbReference type="EMBL" id="QTTN01000029">
    <property type="protein sequence ID" value="REE70542.1"/>
    <property type="molecule type" value="Genomic_DNA"/>
</dbReference>
<keyword evidence="4" id="KW-1185">Reference proteome</keyword>
<dbReference type="Pfam" id="PF04685">
    <property type="entry name" value="DUF608"/>
    <property type="match status" value="1"/>
</dbReference>
<dbReference type="GO" id="GO:0004553">
    <property type="term" value="F:hydrolase activity, hydrolyzing O-glycosyl compounds"/>
    <property type="evidence" value="ECO:0007669"/>
    <property type="project" value="InterPro"/>
</dbReference>
<dbReference type="RefSeq" id="WP_116191059.1">
    <property type="nucleotide sequence ID" value="NZ_QTTN01000029.1"/>
</dbReference>
<dbReference type="PANTHER" id="PTHR12654">
    <property type="entry name" value="BILE ACID BETA-GLUCOSIDASE-RELATED"/>
    <property type="match status" value="1"/>
</dbReference>
<dbReference type="Proteomes" id="UP000256304">
    <property type="component" value="Unassembled WGS sequence"/>
</dbReference>
<dbReference type="SUPFAM" id="SSF48208">
    <property type="entry name" value="Six-hairpin glycosidases"/>
    <property type="match status" value="1"/>
</dbReference>
<dbReference type="InterPro" id="IPR012341">
    <property type="entry name" value="6hp_glycosidase-like_sf"/>
</dbReference>
<dbReference type="InterPro" id="IPR024462">
    <property type="entry name" value="GH116_N"/>
</dbReference>
<dbReference type="OrthoDB" id="1007311at2"/>
<accession>A0A3D9R395</accession>
<feature type="domain" description="Glycosyl-hydrolase family 116 catalytic region" evidence="1">
    <location>
        <begin position="464"/>
        <end position="762"/>
    </location>
</feature>
<dbReference type="InterPro" id="IPR008928">
    <property type="entry name" value="6-hairpin_glycosidase_sf"/>
</dbReference>
<name>A0A3D9R395_9BACL</name>
<dbReference type="PANTHER" id="PTHR12654:SF0">
    <property type="entry name" value="NON-LYSOSOMAL GLUCOSYLCERAMIDASE"/>
    <property type="match status" value="1"/>
</dbReference>
<dbReference type="Pfam" id="PF12215">
    <property type="entry name" value="Glyco_hydr_116N"/>
    <property type="match status" value="1"/>
</dbReference>
<comment type="caution">
    <text evidence="3">The sequence shown here is derived from an EMBL/GenBank/DDBJ whole genome shotgun (WGS) entry which is preliminary data.</text>
</comment>
<evidence type="ECO:0000313" key="3">
    <source>
        <dbReference type="EMBL" id="REE70542.1"/>
    </source>
</evidence>
<evidence type="ECO:0000259" key="1">
    <source>
        <dbReference type="Pfam" id="PF04685"/>
    </source>
</evidence>
<protein>
    <submittedName>
        <fullName evidence="3">Uncharacterized protein (DUF608 family)</fullName>
    </submittedName>
</protein>
<dbReference type="InterPro" id="IPR006775">
    <property type="entry name" value="GH116_catalytic"/>
</dbReference>
<evidence type="ECO:0000259" key="2">
    <source>
        <dbReference type="Pfam" id="PF12215"/>
    </source>
</evidence>
<dbReference type="InterPro" id="IPR052566">
    <property type="entry name" value="Non-lysos_glucosylceramidase"/>
</dbReference>
<evidence type="ECO:0000313" key="4">
    <source>
        <dbReference type="Proteomes" id="UP000256304"/>
    </source>
</evidence>
<sequence length="891" mass="100798">MNHVYTGAKSREISFPLGGIGSGSIGLAGNGRLIEWEIFNRPNKKSYNGFSHFAIKAERDGRVLDARVLNGDMQGPYVGEPIRGGALHTGYGFGPQSQTMAGMPHFQKTEFRGEFPLAQMTFADQAFPGHVQLTAFNPFIPLQEDDSSIPAAFFEWEIENTDSAPITYTICLSAGNPKATRQVTHEYREVPNESGNPRSGNPSQGLHTLMLSSQQYTPDHADYGDITIATNAADCSYQQFWYRGGWCDNLEMFWHDFTQPGPLKNREYPADAPRPDRHEDTASLTAHLSLAAGEKKKVRFLISWSFPNVVNYWNPAQTGANSWKNYYALLFQDSRESATFAFNNWDRLYADTLKFKEALFASTLPPVVLDAVSANMSVLKTATSLRLTDGSFYGFEGTIADTGCCEGSCTHVWNYAYALPFLFPRLERSMRELDFTHNKREDGRMSFRLMLPVGRERSNYRACADGQFGGVIKAYRDWKISGDSDWLRSIWPAVKQSITYAWADTNEDRWDPMKRGVLEGRQHHTLDVELYGPNSWMTGFYLAALKAGAEMAAYLDEQETAAEWLRIFESGKQWADTHLFNGEYYIQRFDIKDRSVLEQFDEETVCYYWNAELGEMKYQIGEGCVIDQVVAQWHANLCGLGEIFDQTQTRKALQSLYRHNFKASMRQESNTWRLYSLNDEGGLVICTWPEGASKPAIPLTYNSETMTGFEYQAASHMIQEGFLEEGLRIVEAIRDRYDGEKRNPWNEIECGSNYARSMASYSLLQAFSGFEYDMVQGMIGFHPQHSHHNVGPVESSESVEGSEGSELFRTFWSLDKAWGTYEADAEGARLHVLGGKLPLTRFKLPAQQAAVVKQVQWNGITTEFRIARDSNTVLLVQPVTIEAEQSLHISF</sequence>
<dbReference type="AlphaFoldDB" id="A0A3D9R395"/>